<sequence>MNRRELLKDGAIIMMGTPMLNLSGWVKKPAAALPGYLIPTLFDKSLHNYFVTYKRSSSDLESSTQLILNSLNKINSLPSAIRKNYSTHYDKVVQPILYTEDLGGLGVNGTNTSMRTRVFDEQQRPSTPLHSVSANLTDFDEDKWRTLGNRCELQGTLEDRVYLQATDDRPAKYKEVVWLPKVLDHLIYDPACYAYGLPIAPPNTIAIDESFRREVMAKTGKEIDPKLRYYNKQQWFFQPQDAAKEPQQKLTDIYWHHDQAIQEYYGLVQLAGCGNPTTPCTGSPASNNAPATAS</sequence>
<reference evidence="1 2" key="1">
    <citation type="submission" date="2018-09" db="EMBL/GenBank/DDBJ databases">
        <title>Genome sequencing of strain 6GH32-13.</title>
        <authorList>
            <person name="Weon H.-Y."/>
            <person name="Heo J."/>
            <person name="Kwon S.-W."/>
        </authorList>
    </citation>
    <scope>NUCLEOTIDE SEQUENCE [LARGE SCALE GENOMIC DNA]</scope>
    <source>
        <strain evidence="1 2">5GH32-13</strain>
    </source>
</reference>
<dbReference type="RefSeq" id="WP_119050508.1">
    <property type="nucleotide sequence ID" value="NZ_CP032157.1"/>
</dbReference>
<dbReference type="KEGG" id="pseg:D3H65_11800"/>
<dbReference type="OrthoDB" id="9962735at2"/>
<evidence type="ECO:0000313" key="1">
    <source>
        <dbReference type="EMBL" id="AXY74623.1"/>
    </source>
</evidence>
<proteinExistence type="predicted"/>
<dbReference type="AlphaFoldDB" id="A0A3B7MMU1"/>
<dbReference type="Proteomes" id="UP000263900">
    <property type="component" value="Chromosome"/>
</dbReference>
<gene>
    <name evidence="1" type="ORF">D3H65_11800</name>
</gene>
<organism evidence="1 2">
    <name type="scientific">Paraflavitalea soli</name>
    <dbReference type="NCBI Taxonomy" id="2315862"/>
    <lineage>
        <taxon>Bacteria</taxon>
        <taxon>Pseudomonadati</taxon>
        <taxon>Bacteroidota</taxon>
        <taxon>Chitinophagia</taxon>
        <taxon>Chitinophagales</taxon>
        <taxon>Chitinophagaceae</taxon>
        <taxon>Paraflavitalea</taxon>
    </lineage>
</organism>
<evidence type="ECO:0000313" key="2">
    <source>
        <dbReference type="Proteomes" id="UP000263900"/>
    </source>
</evidence>
<name>A0A3B7MMU1_9BACT</name>
<protein>
    <submittedName>
        <fullName evidence="1">Uncharacterized protein</fullName>
    </submittedName>
</protein>
<accession>A0A3B7MMU1</accession>
<keyword evidence="2" id="KW-1185">Reference proteome</keyword>
<dbReference type="EMBL" id="CP032157">
    <property type="protein sequence ID" value="AXY74623.1"/>
    <property type="molecule type" value="Genomic_DNA"/>
</dbReference>